<dbReference type="GO" id="GO:0090522">
    <property type="term" value="P:vesicle tethering involved in exocytosis"/>
    <property type="evidence" value="ECO:0007669"/>
    <property type="project" value="UniProtKB-UniRule"/>
</dbReference>
<evidence type="ECO:0000259" key="5">
    <source>
        <dbReference type="Pfam" id="PF04048"/>
    </source>
</evidence>
<dbReference type="InterPro" id="IPR039682">
    <property type="entry name" value="Sec8/EXOC4"/>
</dbReference>
<dbReference type="Pfam" id="PF04048">
    <property type="entry name" value="Sec8_N"/>
    <property type="match status" value="1"/>
</dbReference>
<feature type="domain" description="Exocyst complex component Sec8 N-terminal" evidence="5">
    <location>
        <begin position="2"/>
        <end position="94"/>
    </location>
</feature>
<name>A0A4P9YU24_9FUNG</name>
<evidence type="ECO:0000313" key="7">
    <source>
        <dbReference type="EMBL" id="RKP23248.1"/>
    </source>
</evidence>
<organism evidence="7 8">
    <name type="scientific">Syncephalis pseudoplumigaleata</name>
    <dbReference type="NCBI Taxonomy" id="1712513"/>
    <lineage>
        <taxon>Eukaryota</taxon>
        <taxon>Fungi</taxon>
        <taxon>Fungi incertae sedis</taxon>
        <taxon>Zoopagomycota</taxon>
        <taxon>Zoopagomycotina</taxon>
        <taxon>Zoopagomycetes</taxon>
        <taxon>Zoopagales</taxon>
        <taxon>Piptocephalidaceae</taxon>
        <taxon>Syncephalis</taxon>
    </lineage>
</organism>
<evidence type="ECO:0000256" key="1">
    <source>
        <dbReference type="ARBA" id="ARBA00022448"/>
    </source>
</evidence>
<dbReference type="GO" id="GO:0006904">
    <property type="term" value="P:vesicle docking involved in exocytosis"/>
    <property type="evidence" value="ECO:0007669"/>
    <property type="project" value="InterPro"/>
</dbReference>
<dbReference type="EMBL" id="KZ991171">
    <property type="protein sequence ID" value="RKP23248.1"/>
    <property type="molecule type" value="Genomic_DNA"/>
</dbReference>
<dbReference type="OrthoDB" id="272977at2759"/>
<keyword evidence="8" id="KW-1185">Reference proteome</keyword>
<protein>
    <recommendedName>
        <fullName evidence="4">Exocyst complex component Sec8</fullName>
    </recommendedName>
</protein>
<evidence type="ECO:0000313" key="8">
    <source>
        <dbReference type="Proteomes" id="UP000278143"/>
    </source>
</evidence>
<dbReference type="GO" id="GO:0015031">
    <property type="term" value="P:protein transport"/>
    <property type="evidence" value="ECO:0007669"/>
    <property type="project" value="UniProtKB-KW"/>
</dbReference>
<comment type="similarity">
    <text evidence="4">Belongs to the SEC8 family.</text>
</comment>
<keyword evidence="3 4" id="KW-0653">Protein transport</keyword>
<dbReference type="PANTHER" id="PTHR14146">
    <property type="entry name" value="EXOCYST COMPLEX COMPONENT 4"/>
    <property type="match status" value="1"/>
</dbReference>
<dbReference type="InterPro" id="IPR048630">
    <property type="entry name" value="Sec8_M"/>
</dbReference>
<dbReference type="Proteomes" id="UP000278143">
    <property type="component" value="Unassembled WGS sequence"/>
</dbReference>
<dbReference type="GO" id="GO:0000145">
    <property type="term" value="C:exocyst"/>
    <property type="evidence" value="ECO:0007669"/>
    <property type="project" value="UniProtKB-UniRule"/>
</dbReference>
<evidence type="ECO:0000256" key="3">
    <source>
        <dbReference type="ARBA" id="ARBA00022927"/>
    </source>
</evidence>
<comment type="function">
    <text evidence="4">Component of the exocyst complex involved in the docking of exocytic vesicles with fusion sites on the plasma membrane.</text>
</comment>
<dbReference type="GO" id="GO:0006612">
    <property type="term" value="P:protein targeting to membrane"/>
    <property type="evidence" value="ECO:0007669"/>
    <property type="project" value="UniProtKB-UniRule"/>
</dbReference>
<sequence length="405" mass="45755">MDRLEQVVNTVVRTHHRSFTDTIDAYSSVLEAVTAAQKEASELKADMIECKERLRLKRGDLLQWWTRSQQHREMIRLLDEIEDLKKVPERIEQLRQKEEHTAAVAQVVKAMERLEHGSLAGIGALADLKKQLLAEHNTMHERLIEELLKLLYLKNTNASNDEIQDDLGQLSVNWQDDTQDGATRGPLAKLAVLLSCLNELRKLPEALETVRQRMPAEVHQLIDRAIAKLEHEGDGPVELLRILQAQLLRVIEIHRQIYIKAAEFHMRITATFPSLRLDDDENDGSAEGRKPTITNDASIALAAGLLSGEQALGRHVLLAKPGPAVVAKLFRPVLELLERARRIDRIIDVRDILAFMQDFYTTFFFSAADLALQDDMGGINGLTEMVKEIMGEALLEPVTTSLEEL</sequence>
<evidence type="ECO:0000256" key="4">
    <source>
        <dbReference type="RuleBase" id="RU367079"/>
    </source>
</evidence>
<dbReference type="Pfam" id="PF20652">
    <property type="entry name" value="Sec8_C"/>
    <property type="match status" value="1"/>
</dbReference>
<dbReference type="PANTHER" id="PTHR14146:SF0">
    <property type="entry name" value="EXOCYST COMPLEX COMPONENT 4"/>
    <property type="match status" value="1"/>
</dbReference>
<evidence type="ECO:0000259" key="6">
    <source>
        <dbReference type="Pfam" id="PF20652"/>
    </source>
</evidence>
<reference evidence="8" key="1">
    <citation type="journal article" date="2018" name="Nat. Microbiol.">
        <title>Leveraging single-cell genomics to expand the fungal tree of life.</title>
        <authorList>
            <person name="Ahrendt S.R."/>
            <person name="Quandt C.A."/>
            <person name="Ciobanu D."/>
            <person name="Clum A."/>
            <person name="Salamov A."/>
            <person name="Andreopoulos B."/>
            <person name="Cheng J.F."/>
            <person name="Woyke T."/>
            <person name="Pelin A."/>
            <person name="Henrissat B."/>
            <person name="Reynolds N.K."/>
            <person name="Benny G.L."/>
            <person name="Smith M.E."/>
            <person name="James T.Y."/>
            <person name="Grigoriev I.V."/>
        </authorList>
    </citation>
    <scope>NUCLEOTIDE SEQUENCE [LARGE SCALE GENOMIC DNA]</scope>
    <source>
        <strain evidence="8">Benny S71-1</strain>
    </source>
</reference>
<keyword evidence="1 4" id="KW-0813">Transport</keyword>
<dbReference type="AlphaFoldDB" id="A0A4P9YU24"/>
<evidence type="ECO:0000256" key="2">
    <source>
        <dbReference type="ARBA" id="ARBA00022483"/>
    </source>
</evidence>
<dbReference type="InterPro" id="IPR007191">
    <property type="entry name" value="Sec8_exocyst_N"/>
</dbReference>
<proteinExistence type="inferred from homology"/>
<feature type="domain" description="Exocyst complex component Sec8 middle helical bundle" evidence="6">
    <location>
        <begin position="188"/>
        <end position="230"/>
    </location>
</feature>
<gene>
    <name evidence="7" type="ORF">SYNPS1DRAFT_31037</name>
</gene>
<dbReference type="GO" id="GO:0006893">
    <property type="term" value="P:Golgi to plasma membrane transport"/>
    <property type="evidence" value="ECO:0007669"/>
    <property type="project" value="TreeGrafter"/>
</dbReference>
<accession>A0A4P9YU24</accession>
<keyword evidence="2 4" id="KW-0268">Exocytosis</keyword>